<dbReference type="EMBL" id="JFAX01000009">
    <property type="protein sequence ID" value="EXI67671.1"/>
    <property type="molecule type" value="Genomic_DNA"/>
</dbReference>
<dbReference type="InterPro" id="IPR008719">
    <property type="entry name" value="N2O_reductase_NosL"/>
</dbReference>
<dbReference type="AlphaFoldDB" id="A0A011MYM0"/>
<organism evidence="2 3">
    <name type="scientific">Candidatus Accumulibacter adjunctus</name>
    <dbReference type="NCBI Taxonomy" id="1454001"/>
    <lineage>
        <taxon>Bacteria</taxon>
        <taxon>Pseudomonadati</taxon>
        <taxon>Pseudomonadota</taxon>
        <taxon>Betaproteobacteria</taxon>
        <taxon>Candidatus Accumulibacter</taxon>
    </lineage>
</organism>
<dbReference type="PATRIC" id="fig|1454001.3.peg.1933"/>
<protein>
    <submittedName>
        <fullName evidence="2">NosL</fullName>
    </submittedName>
</protein>
<feature type="chain" id="PRO_5001461020" evidence="1">
    <location>
        <begin position="24"/>
        <end position="200"/>
    </location>
</feature>
<name>A0A011MYM0_9PROT</name>
<evidence type="ECO:0000256" key="1">
    <source>
        <dbReference type="SAM" id="SignalP"/>
    </source>
</evidence>
<dbReference type="PANTHER" id="PTHR41247">
    <property type="entry name" value="HTH-TYPE TRANSCRIPTIONAL REPRESSOR YCNK"/>
    <property type="match status" value="1"/>
</dbReference>
<sequence length="200" mass="21812">MKRRDLLKLSLAASGLLATGAEAQPACATDGTPTQFIPKKAADPRPAENDLEKFPKCPYCGMDRRQFHHSRMLLQYSDDLPDGVCSLHCAAISLAVNVDREPKTIWVADNASSAEIKPLLVVDQATFLVGSRIRPVMSRRSKVAYGSEAAARVAMAETGGELANFDQALLAAYTDMSQDVAMIRKSREERRQRAAGRPHG</sequence>
<dbReference type="InterPro" id="IPR006311">
    <property type="entry name" value="TAT_signal"/>
</dbReference>
<evidence type="ECO:0000313" key="2">
    <source>
        <dbReference type="EMBL" id="EXI67671.1"/>
    </source>
</evidence>
<gene>
    <name evidence="2" type="ORF">AW08_01934</name>
</gene>
<reference evidence="2" key="1">
    <citation type="submission" date="2014-02" db="EMBL/GenBank/DDBJ databases">
        <title>Expanding our view of genomic diversity in Candidatus Accumulibacter clades.</title>
        <authorList>
            <person name="Skennerton C.T."/>
            <person name="Barr J.J."/>
            <person name="Slater F.R."/>
            <person name="Bond P.L."/>
            <person name="Tyson G.W."/>
        </authorList>
    </citation>
    <scope>NUCLEOTIDE SEQUENCE [LARGE SCALE GENOMIC DNA]</scope>
</reference>
<feature type="signal peptide" evidence="1">
    <location>
        <begin position="1"/>
        <end position="23"/>
    </location>
</feature>
<dbReference type="SUPFAM" id="SSF160387">
    <property type="entry name" value="NosL/MerB-like"/>
    <property type="match status" value="1"/>
</dbReference>
<dbReference type="Proteomes" id="UP000020218">
    <property type="component" value="Unassembled WGS sequence"/>
</dbReference>
<proteinExistence type="predicted"/>
<accession>A0A011MYM0</accession>
<keyword evidence="1" id="KW-0732">Signal</keyword>
<keyword evidence="3" id="KW-1185">Reference proteome</keyword>
<comment type="caution">
    <text evidence="2">The sequence shown here is derived from an EMBL/GenBank/DDBJ whole genome shotgun (WGS) entry which is preliminary data.</text>
</comment>
<dbReference type="PANTHER" id="PTHR41247:SF1">
    <property type="entry name" value="HTH-TYPE TRANSCRIPTIONAL REPRESSOR YCNK"/>
    <property type="match status" value="1"/>
</dbReference>
<dbReference type="PROSITE" id="PS51318">
    <property type="entry name" value="TAT"/>
    <property type="match status" value="1"/>
</dbReference>
<evidence type="ECO:0000313" key="3">
    <source>
        <dbReference type="Proteomes" id="UP000020218"/>
    </source>
</evidence>
<dbReference type="Pfam" id="PF05573">
    <property type="entry name" value="NosL"/>
    <property type="match status" value="1"/>
</dbReference>
<dbReference type="STRING" id="1454001.AW08_01934"/>